<dbReference type="PANTHER" id="PTHR44051:SF21">
    <property type="entry name" value="GLUTATHIONE S-TRANSFERASE FAMILY PROTEIN"/>
    <property type="match status" value="1"/>
</dbReference>
<dbReference type="AlphaFoldDB" id="A0A6G0XUD2"/>
<keyword evidence="2" id="KW-0472">Membrane</keyword>
<evidence type="ECO:0000256" key="2">
    <source>
        <dbReference type="SAM" id="Phobius"/>
    </source>
</evidence>
<gene>
    <name evidence="5" type="ORF">Ae201684_001629</name>
</gene>
<evidence type="ECO:0000259" key="3">
    <source>
        <dbReference type="PROSITE" id="PS50404"/>
    </source>
</evidence>
<dbReference type="CDD" id="cd03057">
    <property type="entry name" value="GST_N_Beta"/>
    <property type="match status" value="1"/>
</dbReference>
<sequence length="232" mass="26386">MWTRPASKLQFVSLKVPLNMASRYVLYYSPASASMLVHVLLLQLTVPHELRLVDIAKGEHRTPEYLRLNPNGFVPTLLVDGKPMIETSAISMYLAECHPEGNLAPAIGDPNCATYLQWFFHFANTLQPAYRLWFYPTEIPNTDIEHVKAVGSARVEKSWELLEKHLEAANTPFIAGDKLTAVDIYATMLVRWSRNFPKPATQWPHIAALVERVTSLPSWKKMNEIEGNTDWL</sequence>
<keyword evidence="6" id="KW-1185">Reference proteome</keyword>
<dbReference type="CDD" id="cd03188">
    <property type="entry name" value="GST_C_Beta"/>
    <property type="match status" value="1"/>
</dbReference>
<keyword evidence="2" id="KW-0812">Transmembrane</keyword>
<dbReference type="InterPro" id="IPR004045">
    <property type="entry name" value="Glutathione_S-Trfase_N"/>
</dbReference>
<dbReference type="SUPFAM" id="SSF52833">
    <property type="entry name" value="Thioredoxin-like"/>
    <property type="match status" value="1"/>
</dbReference>
<dbReference type="Gene3D" id="1.20.1050.10">
    <property type="match status" value="1"/>
</dbReference>
<comment type="caution">
    <text evidence="5">The sequence shown here is derived from an EMBL/GenBank/DDBJ whole genome shotgun (WGS) entry which is preliminary data.</text>
</comment>
<feature type="domain" description="GST C-terminal" evidence="4">
    <location>
        <begin position="108"/>
        <end position="231"/>
    </location>
</feature>
<dbReference type="InterPro" id="IPR036249">
    <property type="entry name" value="Thioredoxin-like_sf"/>
</dbReference>
<keyword evidence="2" id="KW-1133">Transmembrane helix</keyword>
<accession>A0A6G0XUD2</accession>
<evidence type="ECO:0000313" key="5">
    <source>
        <dbReference type="EMBL" id="KAF0743989.1"/>
    </source>
</evidence>
<feature type="transmembrane region" description="Helical" evidence="2">
    <location>
        <begin position="24"/>
        <end position="42"/>
    </location>
</feature>
<dbReference type="PROSITE" id="PS50405">
    <property type="entry name" value="GST_CTER"/>
    <property type="match status" value="1"/>
</dbReference>
<evidence type="ECO:0008006" key="7">
    <source>
        <dbReference type="Google" id="ProtNLM"/>
    </source>
</evidence>
<dbReference type="EMBL" id="VJMJ01000012">
    <property type="protein sequence ID" value="KAF0743989.1"/>
    <property type="molecule type" value="Genomic_DNA"/>
</dbReference>
<dbReference type="InterPro" id="IPR004046">
    <property type="entry name" value="GST_C"/>
</dbReference>
<dbReference type="Proteomes" id="UP000481153">
    <property type="component" value="Unassembled WGS sequence"/>
</dbReference>
<evidence type="ECO:0000313" key="6">
    <source>
        <dbReference type="Proteomes" id="UP000481153"/>
    </source>
</evidence>
<dbReference type="PROSITE" id="PS50404">
    <property type="entry name" value="GST_NTER"/>
    <property type="match status" value="1"/>
</dbReference>
<dbReference type="SFLD" id="SFLDG01150">
    <property type="entry name" value="Main.1:_Beta-like"/>
    <property type="match status" value="1"/>
</dbReference>
<comment type="similarity">
    <text evidence="1">Belongs to the GST superfamily.</text>
</comment>
<dbReference type="PANTHER" id="PTHR44051">
    <property type="entry name" value="GLUTATHIONE S-TRANSFERASE-RELATED"/>
    <property type="match status" value="1"/>
</dbReference>
<protein>
    <recommendedName>
        <fullName evidence="7">Glutathione S-transferase</fullName>
    </recommendedName>
</protein>
<dbReference type="SUPFAM" id="SSF47616">
    <property type="entry name" value="GST C-terminal domain-like"/>
    <property type="match status" value="1"/>
</dbReference>
<dbReference type="SFLD" id="SFLDS00019">
    <property type="entry name" value="Glutathione_Transferase_(cytos"/>
    <property type="match status" value="1"/>
</dbReference>
<dbReference type="Gene3D" id="3.40.30.10">
    <property type="entry name" value="Glutaredoxin"/>
    <property type="match status" value="1"/>
</dbReference>
<dbReference type="Pfam" id="PF13409">
    <property type="entry name" value="GST_N_2"/>
    <property type="match status" value="1"/>
</dbReference>
<dbReference type="SFLD" id="SFLDG00358">
    <property type="entry name" value="Main_(cytGST)"/>
    <property type="match status" value="1"/>
</dbReference>
<organism evidence="5 6">
    <name type="scientific">Aphanomyces euteiches</name>
    <dbReference type="NCBI Taxonomy" id="100861"/>
    <lineage>
        <taxon>Eukaryota</taxon>
        <taxon>Sar</taxon>
        <taxon>Stramenopiles</taxon>
        <taxon>Oomycota</taxon>
        <taxon>Saprolegniomycetes</taxon>
        <taxon>Saprolegniales</taxon>
        <taxon>Verrucalvaceae</taxon>
        <taxon>Aphanomyces</taxon>
    </lineage>
</organism>
<feature type="domain" description="GST N-terminal" evidence="3">
    <location>
        <begin position="21"/>
        <end position="102"/>
    </location>
</feature>
<dbReference type="Pfam" id="PF14497">
    <property type="entry name" value="GST_C_3"/>
    <property type="match status" value="1"/>
</dbReference>
<reference evidence="5 6" key="1">
    <citation type="submission" date="2019-07" db="EMBL/GenBank/DDBJ databases">
        <title>Genomics analysis of Aphanomyces spp. identifies a new class of oomycete effector associated with host adaptation.</title>
        <authorList>
            <person name="Gaulin E."/>
        </authorList>
    </citation>
    <scope>NUCLEOTIDE SEQUENCE [LARGE SCALE GENOMIC DNA]</scope>
    <source>
        <strain evidence="5 6">ATCC 201684</strain>
    </source>
</reference>
<evidence type="ECO:0000259" key="4">
    <source>
        <dbReference type="PROSITE" id="PS50405"/>
    </source>
</evidence>
<dbReference type="InterPro" id="IPR010987">
    <property type="entry name" value="Glutathione-S-Trfase_C-like"/>
</dbReference>
<dbReference type="InterPro" id="IPR036282">
    <property type="entry name" value="Glutathione-S-Trfase_C_sf"/>
</dbReference>
<evidence type="ECO:0000256" key="1">
    <source>
        <dbReference type="ARBA" id="ARBA00007409"/>
    </source>
</evidence>
<name>A0A6G0XUD2_9STRA</name>
<proteinExistence type="inferred from homology"/>
<dbReference type="VEuPathDB" id="FungiDB:AeMF1_000788"/>
<dbReference type="InterPro" id="IPR040079">
    <property type="entry name" value="Glutathione_S-Trfase"/>
</dbReference>